<dbReference type="VEuPathDB" id="PlasmoDB:PmUG01_10024700"/>
<dbReference type="RefSeq" id="XP_028862022.1">
    <property type="nucleotide sequence ID" value="XM_029005432.1"/>
</dbReference>
<dbReference type="KEGG" id="pmal:PMUG01_10024700"/>
<dbReference type="OrthoDB" id="387373at2759"/>
<evidence type="ECO:0000313" key="4">
    <source>
        <dbReference type="Proteomes" id="UP000219813"/>
    </source>
</evidence>
<reference evidence="3 4" key="1">
    <citation type="submission" date="2016-06" db="EMBL/GenBank/DDBJ databases">
        <authorList>
            <consortium name="Pathogen Informatics"/>
        </authorList>
    </citation>
    <scope>NUCLEOTIDE SEQUENCE [LARGE SCALE GENOMIC DNA]</scope>
</reference>
<dbReference type="Gene3D" id="2.160.20.80">
    <property type="entry name" value="E3 ubiquitin-protein ligase SopA"/>
    <property type="match status" value="1"/>
</dbReference>
<name>A0A1D3RHX3_PLAMA</name>
<keyword evidence="2" id="KW-0472">Membrane</keyword>
<accession>A0A1D3RHX3</accession>
<feature type="region of interest" description="Disordered" evidence="1">
    <location>
        <begin position="156"/>
        <end position="321"/>
    </location>
</feature>
<organism evidence="3 4">
    <name type="scientific">Plasmodium malariae</name>
    <dbReference type="NCBI Taxonomy" id="5858"/>
    <lineage>
        <taxon>Eukaryota</taxon>
        <taxon>Sar</taxon>
        <taxon>Alveolata</taxon>
        <taxon>Apicomplexa</taxon>
        <taxon>Aconoidasida</taxon>
        <taxon>Haemosporida</taxon>
        <taxon>Plasmodiidae</taxon>
        <taxon>Plasmodium</taxon>
        <taxon>Plasmodium (Plasmodium)</taxon>
    </lineage>
</organism>
<proteinExistence type="predicted"/>
<evidence type="ECO:0000256" key="1">
    <source>
        <dbReference type="SAM" id="MobiDB-lite"/>
    </source>
</evidence>
<dbReference type="AlphaFoldDB" id="A0A1D3RHX3"/>
<evidence type="ECO:0000256" key="2">
    <source>
        <dbReference type="SAM" id="Phobius"/>
    </source>
</evidence>
<dbReference type="EMBL" id="LT594631">
    <property type="protein sequence ID" value="SCN44789.1"/>
    <property type="molecule type" value="Genomic_DNA"/>
</dbReference>
<dbReference type="GeneID" id="39869247"/>
<evidence type="ECO:0000313" key="3">
    <source>
        <dbReference type="EMBL" id="SCN44789.1"/>
    </source>
</evidence>
<gene>
    <name evidence="3" type="primary">PmUG01_10024700</name>
    <name evidence="3" type="ORF">PMUG01_10024700</name>
</gene>
<protein>
    <submittedName>
        <fullName evidence="3">Uncharacterized protein</fullName>
    </submittedName>
</protein>
<sequence>MIIYPNNSVILLVLIPFFFFFCKLKIAKSSLHYYYKKVHTVAENGKNRNNNVYGIIQRKKNLTHKLFFLKKEKNVNHFFNYNKDFGNKLISILSINHNVILLDEKDSSVLTNVNINNDCLNELIVPFKGAHRFTKCYLFHLKSGNLLYEGLVNSEKKEDGEGGTMRNGSNTNGINTNGSNTNGSNTNGSNTNGSNTNGSNTNGSNTNGINTNGSNTNGSNTNGSNTNGSNTNGSNTNGSNTNGSNTNGSNTNGSNTNGSNTNGSNTNGSNTNGSNTNGSNTNGSNTNGSNTNGINTNGSNTNGSNTNGNSSHHNSSERCCPHLRPPHIERYINRQLVKLANELISMKKIFEKREKQTQGGDSSDYSYTNQSSDINNVSCGTCDGMWWDFYINKKEKPLKCFVYLDLPEGTVMLKPRKIKDKNFLISINALNDIRRNNKDILKNIYFKKFNITFDYIYKNCNFITLLINKFIDQPYFMNAFTLFSLLSSLYIISDSFYQSFLMLLSSEIIWNPIIYNAWCSIYHTTLPLKLFMIKQTFSYSKVAFDYLVEQIRSKLLRLETSLINSSLKRKILVDTRKENTYDRKTFVIATEDYSESDNEGDFTYI</sequence>
<keyword evidence="2" id="KW-0812">Transmembrane</keyword>
<keyword evidence="4" id="KW-1185">Reference proteome</keyword>
<feature type="transmembrane region" description="Helical" evidence="2">
    <location>
        <begin position="6"/>
        <end position="26"/>
    </location>
</feature>
<keyword evidence="2" id="KW-1133">Transmembrane helix</keyword>
<feature type="compositionally biased region" description="Low complexity" evidence="1">
    <location>
        <begin position="167"/>
        <end position="311"/>
    </location>
</feature>
<dbReference type="Proteomes" id="UP000219813">
    <property type="component" value="Chromosome 10"/>
</dbReference>